<reference evidence="3 4" key="1">
    <citation type="submission" date="2024-04" db="EMBL/GenBank/DDBJ databases">
        <title>Isolation and characterization of novel acetogenic strains of the genera Terrisporobacter and Acetoanaerobium.</title>
        <authorList>
            <person name="Boeer T."/>
            <person name="Schueler M.A."/>
            <person name="Lueschen A."/>
            <person name="Eysell L."/>
            <person name="Droege J."/>
            <person name="Heinemann M."/>
            <person name="Engelhardt L."/>
            <person name="Basen M."/>
            <person name="Daniel R."/>
        </authorList>
    </citation>
    <scope>NUCLEOTIDE SEQUENCE [LARGE SCALE GENOMIC DNA]</scope>
    <source>
        <strain evidence="3 4">ELB</strain>
    </source>
</reference>
<keyword evidence="2" id="KW-0812">Transmembrane</keyword>
<organism evidence="3 4">
    <name type="scientific">Terrisporobacter petrolearius</name>
    <dbReference type="NCBI Taxonomy" id="1460447"/>
    <lineage>
        <taxon>Bacteria</taxon>
        <taxon>Bacillati</taxon>
        <taxon>Bacillota</taxon>
        <taxon>Clostridia</taxon>
        <taxon>Peptostreptococcales</taxon>
        <taxon>Peptostreptococcaceae</taxon>
        <taxon>Terrisporobacter</taxon>
    </lineage>
</organism>
<feature type="transmembrane region" description="Helical" evidence="2">
    <location>
        <begin position="21"/>
        <end position="38"/>
    </location>
</feature>
<keyword evidence="2" id="KW-1133">Transmembrane helix</keyword>
<dbReference type="RefSeq" id="WP_343338393.1">
    <property type="nucleotide sequence ID" value="NZ_CP154622.1"/>
</dbReference>
<sequence length="561" mass="64719">MKIFKLIYNELVKQFKKPSIKIIYSLILVSAIVLPMVISKIPQDKYMNNALESNKFLLQQAKENTKFYEDDKSIKGKMSYKYSLIEEEYMKLFVDNKIGLEDWREQQTENFKESAYKLASIEFAIAGYNQDVVMQNLIGTDPNVVGSYYKMSFDKKKEVQAQLILEKEKQKSIIENKDYNSYTQEEITKKHEYILQHKKTIKEYEKLKVKSLQSKDGKAKLEKLKKEAKDAEKSIEEFNQDIKILQFRLNNDINYDLNNWKNNAIVTIQKEIQDLRVELMSEKQYALTATQQGYYLTYDEYVKNYREQKEKRIETIKRIWYGLENNISDLNDVRDARSVVDGTYEIYIILAIVMVIIMGGGIIASEFSKGTIRLLLIRPVSRWKILLSKLLSILLVGFSIVALGTGILYITSGYVFGFDAYKIPLLETVNGSIIHIDFMKFLISKVLLSSSSLLFISVLVFSISTLAKNTALAVGISMILYLGVGPTVDLLISMKQTWVINTLIPYINASYFRLIPMTSQSLEQGFGLQMQYNWGAIQLLIASLIMLVITFVVFVKKDVKN</sequence>
<protein>
    <recommendedName>
        <fullName evidence="5">Bacitracin ABC transporter permease</fullName>
    </recommendedName>
</protein>
<feature type="transmembrane region" description="Helical" evidence="2">
    <location>
        <begin position="535"/>
        <end position="555"/>
    </location>
</feature>
<evidence type="ECO:0000256" key="1">
    <source>
        <dbReference type="SAM" id="Coils"/>
    </source>
</evidence>
<feature type="transmembrane region" description="Helical" evidence="2">
    <location>
        <begin position="346"/>
        <end position="365"/>
    </location>
</feature>
<evidence type="ECO:0000313" key="4">
    <source>
        <dbReference type="Proteomes" id="UP001477947"/>
    </source>
</evidence>
<dbReference type="PANTHER" id="PTHR37305:SF1">
    <property type="entry name" value="MEMBRANE PROTEIN"/>
    <property type="match status" value="1"/>
</dbReference>
<evidence type="ECO:0000313" key="3">
    <source>
        <dbReference type="EMBL" id="XAM40240.1"/>
    </source>
</evidence>
<keyword evidence="1" id="KW-0175">Coiled coil</keyword>
<feature type="transmembrane region" description="Helical" evidence="2">
    <location>
        <begin position="386"/>
        <end position="409"/>
    </location>
</feature>
<accession>A0ABZ3FC67</accession>
<evidence type="ECO:0000256" key="2">
    <source>
        <dbReference type="SAM" id="Phobius"/>
    </source>
</evidence>
<gene>
    <name evidence="3" type="ORF">TPELB_05420</name>
</gene>
<feature type="transmembrane region" description="Helical" evidence="2">
    <location>
        <begin position="446"/>
        <end position="466"/>
    </location>
</feature>
<name>A0ABZ3FC67_9FIRM</name>
<dbReference type="Pfam" id="PF12679">
    <property type="entry name" value="ABC2_membrane_2"/>
    <property type="match status" value="1"/>
</dbReference>
<keyword evidence="4" id="KW-1185">Reference proteome</keyword>
<dbReference type="PANTHER" id="PTHR37305">
    <property type="entry name" value="INTEGRAL MEMBRANE PROTEIN-RELATED"/>
    <property type="match status" value="1"/>
</dbReference>
<dbReference type="Proteomes" id="UP001477947">
    <property type="component" value="Chromosome"/>
</dbReference>
<dbReference type="EMBL" id="CP154622">
    <property type="protein sequence ID" value="XAM40240.1"/>
    <property type="molecule type" value="Genomic_DNA"/>
</dbReference>
<feature type="coiled-coil region" evidence="1">
    <location>
        <begin position="214"/>
        <end position="248"/>
    </location>
</feature>
<proteinExistence type="predicted"/>
<keyword evidence="2" id="KW-0472">Membrane</keyword>
<feature type="transmembrane region" description="Helical" evidence="2">
    <location>
        <begin position="472"/>
        <end position="491"/>
    </location>
</feature>
<evidence type="ECO:0008006" key="5">
    <source>
        <dbReference type="Google" id="ProtNLM"/>
    </source>
</evidence>